<reference evidence="3 4" key="1">
    <citation type="submission" date="2019-03" db="EMBL/GenBank/DDBJ databases">
        <title>Nematode-trapping fungi genome.</title>
        <authorList>
            <person name="Vidal-Diez De Ulzurrun G."/>
        </authorList>
    </citation>
    <scope>NUCLEOTIDE SEQUENCE [LARGE SCALE GENOMIC DNA]</scope>
    <source>
        <strain evidence="3 4">TWF154</strain>
    </source>
</reference>
<name>A0A7C8KDV2_ORBOL</name>
<dbReference type="EMBL" id="SOZJ01000004">
    <property type="protein sequence ID" value="TGJ68001.1"/>
    <property type="molecule type" value="Genomic_DNA"/>
</dbReference>
<evidence type="ECO:0000313" key="2">
    <source>
        <dbReference type="EMBL" id="KAF3103992.1"/>
    </source>
</evidence>
<protein>
    <recommendedName>
        <fullName evidence="6">NADH-ubiquinone oxidoreductase B15 subunit</fullName>
    </recommendedName>
</protein>
<evidence type="ECO:0000313" key="3">
    <source>
        <dbReference type="EMBL" id="TGJ68001.1"/>
    </source>
</evidence>
<feature type="transmembrane region" description="Helical" evidence="1">
    <location>
        <begin position="76"/>
        <end position="97"/>
    </location>
</feature>
<evidence type="ECO:0000313" key="4">
    <source>
        <dbReference type="Proteomes" id="UP000297595"/>
    </source>
</evidence>
<evidence type="ECO:0008006" key="6">
    <source>
        <dbReference type="Google" id="ProtNLM"/>
    </source>
</evidence>
<gene>
    <name evidence="3" type="ORF">EYR41_007091</name>
    <name evidence="2" type="ORF">TWF102_003373</name>
</gene>
<dbReference type="OrthoDB" id="15108at2759"/>
<comment type="caution">
    <text evidence="3">The sequence shown here is derived from an EMBL/GenBank/DDBJ whole genome shotgun (WGS) entry which is preliminary data.</text>
</comment>
<dbReference type="PANTHER" id="PTHR39476">
    <property type="entry name" value="NADH:UBIQUINONE OXIDOREDUCTASE 6.6KD SUBUNIT"/>
    <property type="match status" value="1"/>
</dbReference>
<keyword evidence="1" id="KW-0472">Membrane</keyword>
<keyword evidence="1" id="KW-0812">Transmembrane</keyword>
<evidence type="ECO:0000256" key="1">
    <source>
        <dbReference type="SAM" id="Phobius"/>
    </source>
</evidence>
<dbReference type="EMBL" id="WIQW01000017">
    <property type="protein sequence ID" value="KAF3103992.1"/>
    <property type="molecule type" value="Genomic_DNA"/>
</dbReference>
<sequence length="116" mass="13382">MISTSEPKRSICSCSTCKSTYIPPITHPSHQANHLQRPAEYIIAKMGGHVDYDPALLKWNEMHRNRTKFFRLNSRAAKLTFWMVVAIPAATLGLSYWSEGRYELKGKRRGDIIREF</sequence>
<proteinExistence type="predicted"/>
<accession>A0A7C8KDV2</accession>
<dbReference type="Proteomes" id="UP000475325">
    <property type="component" value="Unassembled WGS sequence"/>
</dbReference>
<evidence type="ECO:0000313" key="5">
    <source>
        <dbReference type="Proteomes" id="UP000475325"/>
    </source>
</evidence>
<keyword evidence="1" id="KW-1133">Transmembrane helix</keyword>
<dbReference type="Proteomes" id="UP000297595">
    <property type="component" value="Unassembled WGS sequence"/>
</dbReference>
<dbReference type="PANTHER" id="PTHR39476:SF1">
    <property type="entry name" value="NADH DEHYDROGENASE [UBIQUINONE] 1 BETA SUBCOMPLEX SUBUNIT 4"/>
    <property type="match status" value="1"/>
</dbReference>
<dbReference type="AlphaFoldDB" id="A0A7C8KDV2"/>
<reference evidence="2 5" key="2">
    <citation type="submission" date="2019-06" db="EMBL/GenBank/DDBJ databases">
        <authorList>
            <person name="Palmer J.M."/>
        </authorList>
    </citation>
    <scope>NUCLEOTIDE SEQUENCE [LARGE SCALE GENOMIC DNA]</scope>
    <source>
        <strain evidence="2 5">TWF102</strain>
    </source>
</reference>
<organism evidence="3 4">
    <name type="scientific">Orbilia oligospora</name>
    <name type="common">Nematode-trapping fungus</name>
    <name type="synonym">Arthrobotrys oligospora</name>
    <dbReference type="NCBI Taxonomy" id="2813651"/>
    <lineage>
        <taxon>Eukaryota</taxon>
        <taxon>Fungi</taxon>
        <taxon>Dikarya</taxon>
        <taxon>Ascomycota</taxon>
        <taxon>Pezizomycotina</taxon>
        <taxon>Orbiliomycetes</taxon>
        <taxon>Orbiliales</taxon>
        <taxon>Orbiliaceae</taxon>
        <taxon>Orbilia</taxon>
    </lineage>
</organism>